<dbReference type="AlphaFoldDB" id="A0A517MG11"/>
<dbReference type="KEGG" id="rml:FF011L_25970"/>
<keyword evidence="1" id="KW-0812">Transmembrane</keyword>
<name>A0A517MG11_9BACT</name>
<evidence type="ECO:0000313" key="2">
    <source>
        <dbReference type="EMBL" id="QDS93824.1"/>
    </source>
</evidence>
<feature type="transmembrane region" description="Helical" evidence="1">
    <location>
        <begin position="287"/>
        <end position="308"/>
    </location>
</feature>
<gene>
    <name evidence="2" type="ORF">FF011L_25970</name>
</gene>
<protein>
    <submittedName>
        <fullName evidence="2">Uncharacterized protein</fullName>
    </submittedName>
</protein>
<dbReference type="EMBL" id="CP036262">
    <property type="protein sequence ID" value="QDS93824.1"/>
    <property type="molecule type" value="Genomic_DNA"/>
</dbReference>
<evidence type="ECO:0000313" key="3">
    <source>
        <dbReference type="Proteomes" id="UP000320672"/>
    </source>
</evidence>
<organism evidence="2 3">
    <name type="scientific">Roseimaritima multifibrata</name>
    <dbReference type="NCBI Taxonomy" id="1930274"/>
    <lineage>
        <taxon>Bacteria</taxon>
        <taxon>Pseudomonadati</taxon>
        <taxon>Planctomycetota</taxon>
        <taxon>Planctomycetia</taxon>
        <taxon>Pirellulales</taxon>
        <taxon>Pirellulaceae</taxon>
        <taxon>Roseimaritima</taxon>
    </lineage>
</organism>
<proteinExistence type="predicted"/>
<feature type="transmembrane region" description="Helical" evidence="1">
    <location>
        <begin position="239"/>
        <end position="266"/>
    </location>
</feature>
<dbReference type="OrthoDB" id="278234at2"/>
<feature type="transmembrane region" description="Helical" evidence="1">
    <location>
        <begin position="328"/>
        <end position="348"/>
    </location>
</feature>
<reference evidence="2 3" key="1">
    <citation type="submission" date="2019-02" db="EMBL/GenBank/DDBJ databases">
        <title>Deep-cultivation of Planctomycetes and their phenomic and genomic characterization uncovers novel biology.</title>
        <authorList>
            <person name="Wiegand S."/>
            <person name="Jogler M."/>
            <person name="Boedeker C."/>
            <person name="Pinto D."/>
            <person name="Vollmers J."/>
            <person name="Rivas-Marin E."/>
            <person name="Kohn T."/>
            <person name="Peeters S.H."/>
            <person name="Heuer A."/>
            <person name="Rast P."/>
            <person name="Oberbeckmann S."/>
            <person name="Bunk B."/>
            <person name="Jeske O."/>
            <person name="Meyerdierks A."/>
            <person name="Storesund J.E."/>
            <person name="Kallscheuer N."/>
            <person name="Luecker S."/>
            <person name="Lage O.M."/>
            <person name="Pohl T."/>
            <person name="Merkel B.J."/>
            <person name="Hornburger P."/>
            <person name="Mueller R.-W."/>
            <person name="Bruemmer F."/>
            <person name="Labrenz M."/>
            <person name="Spormann A.M."/>
            <person name="Op den Camp H."/>
            <person name="Overmann J."/>
            <person name="Amann R."/>
            <person name="Jetten M.S.M."/>
            <person name="Mascher T."/>
            <person name="Medema M.H."/>
            <person name="Devos D.P."/>
            <person name="Kaster A.-K."/>
            <person name="Ovreas L."/>
            <person name="Rohde M."/>
            <person name="Galperin M.Y."/>
            <person name="Jogler C."/>
        </authorList>
    </citation>
    <scope>NUCLEOTIDE SEQUENCE [LARGE SCALE GENOMIC DNA]</scope>
    <source>
        <strain evidence="2 3">FF011L</strain>
    </source>
</reference>
<keyword evidence="3" id="KW-1185">Reference proteome</keyword>
<accession>A0A517MG11</accession>
<keyword evidence="1" id="KW-1133">Transmembrane helix</keyword>
<feature type="transmembrane region" description="Helical" evidence="1">
    <location>
        <begin position="357"/>
        <end position="375"/>
    </location>
</feature>
<sequence length="380" mass="42337">MSCANFRSTFTNVFSGLVLILWLCCAGEVLGQQNRPRERAARPSGAFSTDMPTIDTENGYLFVNGQYVPTPYRIEFFSDSFKINGTVYAEDAFNLSSQSSQNSSFGRYGGRGKFRSSEAGPLDPWQRFAMQLGDLRSDGAMLLNDSKPSVAIAPGQTTFEFLQLATADDPAAIDDLDIDTLITKGPDRDTWIARIQEMEYSDQFEERAGEHIDRIESIKRSNYYASQANRWTARLQLPLTIFAFLLVVVALGNLMTSSQAVFASAAPKQATPESKDAWLSANRKTTITLLAIAGLMSLLDLVWTVLAYQTGATRELNPLGSQLIENGLTLFIAKLTITGIAISLLYWLRQYPLARRTIWWGCLTFTLLTARWLTFNSLFI</sequence>
<dbReference type="RefSeq" id="WP_145351917.1">
    <property type="nucleotide sequence ID" value="NZ_CP036262.1"/>
</dbReference>
<dbReference type="Proteomes" id="UP000320672">
    <property type="component" value="Chromosome"/>
</dbReference>
<keyword evidence="1" id="KW-0472">Membrane</keyword>
<evidence type="ECO:0000256" key="1">
    <source>
        <dbReference type="SAM" id="Phobius"/>
    </source>
</evidence>